<dbReference type="Proteomes" id="UP000196005">
    <property type="component" value="Chromosome"/>
</dbReference>
<dbReference type="InterPro" id="IPR046358">
    <property type="entry name" value="Flagellin_C"/>
</dbReference>
<dbReference type="AlphaFoldDB" id="A0A1Y0HPJ0"/>
<dbReference type="RefSeq" id="WP_087439716.1">
    <property type="nucleotide sequence ID" value="NZ_CP021416.1"/>
</dbReference>
<dbReference type="SUPFAM" id="SSF51161">
    <property type="entry name" value="Trimeric LpxA-like enzymes"/>
    <property type="match status" value="1"/>
</dbReference>
<evidence type="ECO:0000259" key="5">
    <source>
        <dbReference type="Pfam" id="PF00669"/>
    </source>
</evidence>
<organism evidence="7 8">
    <name type="scientific">Sulfurospirillum diekertiae</name>
    <dbReference type="NCBI Taxonomy" id="1854492"/>
    <lineage>
        <taxon>Bacteria</taxon>
        <taxon>Pseudomonadati</taxon>
        <taxon>Campylobacterota</taxon>
        <taxon>Epsilonproteobacteria</taxon>
        <taxon>Campylobacterales</taxon>
        <taxon>Sulfurospirillaceae</taxon>
        <taxon>Sulfurospirillum</taxon>
    </lineage>
</organism>
<reference evidence="8" key="1">
    <citation type="submission" date="2017-05" db="EMBL/GenBank/DDBJ databases">
        <title>Dechlorination kinetics govern the competition between two new strains of the genus Sulfurospirillum.</title>
        <authorList>
            <person name="Buttet G.F."/>
            <person name="Murray A.M."/>
            <person name="Goris T."/>
            <person name="Burion M."/>
            <person name="Lin B."/>
            <person name="Rolle M."/>
            <person name="Maillard J."/>
        </authorList>
    </citation>
    <scope>NUCLEOTIDE SEQUENCE [LARGE SCALE GENOMIC DNA]</scope>
    <source>
        <strain evidence="8">SL2-1</strain>
    </source>
</reference>
<proteinExistence type="inferred from homology"/>
<dbReference type="PRINTS" id="PR00207">
    <property type="entry name" value="FLAGELLIN"/>
</dbReference>
<comment type="subcellular location">
    <subcellularLocation>
        <location evidence="4">Secreted</location>
    </subcellularLocation>
    <subcellularLocation>
        <location evidence="4">Bacterial flagellum</location>
    </subcellularLocation>
</comment>
<dbReference type="GO" id="GO:0009288">
    <property type="term" value="C:bacterial-type flagellum"/>
    <property type="evidence" value="ECO:0007669"/>
    <property type="project" value="UniProtKB-SubCell"/>
</dbReference>
<gene>
    <name evidence="7" type="ORF">Sdiek1_2910</name>
</gene>
<evidence type="ECO:0000256" key="3">
    <source>
        <dbReference type="ARBA" id="ARBA00023143"/>
    </source>
</evidence>
<dbReference type="Gene3D" id="6.10.10.10">
    <property type="entry name" value="Flagellar export chaperone, C-terminal domain"/>
    <property type="match status" value="1"/>
</dbReference>
<sequence length="807" mass="80695">MGFRINTNVASLTAQTSAAVNNRNLDSSLAKLSSGLRINKAADDASGLAIANSLRAQASSLGQAVSNGNDAIGLIQTADGALSEYSNVLDTIKTKSVQAASDGQNSTSRLAIQKDISRLLENLNTIAKTTSFNGQKLLSGTFTNKEFQVGANANETIKASISSAETSQIGQTSRATLTVAAGENQLTLKSAISGKSITLESVNVLSNNDPENGLGNLAGIINKHSAETGITAKAVVSTTTDTAVAAGTTGNDFSINGINIGAINVSANDSDGALLTAINSKTTQTGVSATTSAGKLTLTASDGRAISVTGDASAVLGTTSDKMSTIGHLEVVQAGSATFQITGSDLGKAAGADITTTGSTNMVQDSQLAIGSTLGIGSTLAAGTKTGVIITATAGMSLVTDSSTADMTLAVGSTLASGSVVNKDTVLASKIGVSADTVLSSDMFVKAGSTLAANTKLDAGTVLQQDMTVAGVSYKSGMTLTAALTLSSSVILSKDMTINVASTSNVAQIGDGSTLLAGTITGADITLSSTSTLATDMTLKTGSVLSAGSTMAAGSVLGQSIVITSAAHVTTQATDLKVGSILTSASIIKEGSSLGGEVTMVSATSLNSDMLVKAGSLLISGTVLKAGTVITQDLTAAQAGNAGVGIKAGTVLGTDLTTTADIYTQNDMTLLKGTGTAGSIQAGSKLAANGGNQNSASLTDTTFSNLSKIDVTTLEGAMKAIDTVSAAMTNLDTIRSDLGSVQNQITSTINNISVTQVNVKSAESNIRDVDFASESANFSKYNILAQSGSYAMSQANSVQQNVLKLLQ</sequence>
<dbReference type="EMBL" id="CP021416">
    <property type="protein sequence ID" value="ARU50052.1"/>
    <property type="molecule type" value="Genomic_DNA"/>
</dbReference>
<dbReference type="GO" id="GO:0005576">
    <property type="term" value="C:extracellular region"/>
    <property type="evidence" value="ECO:0007669"/>
    <property type="project" value="UniProtKB-SubCell"/>
</dbReference>
<name>A0A1Y0HPJ0_9BACT</name>
<dbReference type="Gene3D" id="1.20.1330.10">
    <property type="entry name" value="f41 fragment of flagellin, N-terminal domain"/>
    <property type="match status" value="2"/>
</dbReference>
<keyword evidence="3 4" id="KW-0975">Bacterial flagellum</keyword>
<dbReference type="SUPFAM" id="SSF64518">
    <property type="entry name" value="Phase 1 flagellin"/>
    <property type="match status" value="1"/>
</dbReference>
<evidence type="ECO:0000256" key="2">
    <source>
        <dbReference type="ARBA" id="ARBA00022525"/>
    </source>
</evidence>
<keyword evidence="7" id="KW-0969">Cilium</keyword>
<dbReference type="InterPro" id="IPR042187">
    <property type="entry name" value="Flagellin_C_sub2"/>
</dbReference>
<dbReference type="PANTHER" id="PTHR42792">
    <property type="entry name" value="FLAGELLIN"/>
    <property type="match status" value="1"/>
</dbReference>
<comment type="similarity">
    <text evidence="1 4">Belongs to the bacterial flagellin family.</text>
</comment>
<dbReference type="InterPro" id="IPR001492">
    <property type="entry name" value="Flagellin"/>
</dbReference>
<dbReference type="GO" id="GO:0005198">
    <property type="term" value="F:structural molecule activity"/>
    <property type="evidence" value="ECO:0007669"/>
    <property type="project" value="UniProtKB-UniRule"/>
</dbReference>
<keyword evidence="8" id="KW-1185">Reference proteome</keyword>
<dbReference type="Gene3D" id="2.160.10.10">
    <property type="entry name" value="Hexapeptide repeat proteins"/>
    <property type="match status" value="1"/>
</dbReference>
<evidence type="ECO:0000313" key="7">
    <source>
        <dbReference type="EMBL" id="ARU50052.1"/>
    </source>
</evidence>
<dbReference type="Pfam" id="PF07196">
    <property type="entry name" value="Flagellin_IN"/>
    <property type="match status" value="1"/>
</dbReference>
<keyword evidence="2 4" id="KW-0964">Secreted</keyword>
<dbReference type="InterPro" id="IPR011004">
    <property type="entry name" value="Trimer_LpxA-like_sf"/>
</dbReference>
<keyword evidence="7" id="KW-0966">Cell projection</keyword>
<dbReference type="Pfam" id="PF00669">
    <property type="entry name" value="Flagellin_N"/>
    <property type="match status" value="1"/>
</dbReference>
<evidence type="ECO:0000259" key="6">
    <source>
        <dbReference type="Pfam" id="PF00700"/>
    </source>
</evidence>
<keyword evidence="7" id="KW-0282">Flagellum</keyword>
<dbReference type="InterPro" id="IPR001029">
    <property type="entry name" value="Flagellin_N"/>
</dbReference>
<dbReference type="PANTHER" id="PTHR42792:SF2">
    <property type="entry name" value="FLAGELLIN"/>
    <property type="match status" value="1"/>
</dbReference>
<evidence type="ECO:0000256" key="4">
    <source>
        <dbReference type="RuleBase" id="RU362073"/>
    </source>
</evidence>
<feature type="domain" description="Flagellin N-terminal" evidence="5">
    <location>
        <begin position="5"/>
        <end position="143"/>
    </location>
</feature>
<accession>A0A1Y0HPJ0</accession>
<dbReference type="Gene3D" id="3.30.70.2120">
    <property type="match status" value="1"/>
</dbReference>
<dbReference type="InterPro" id="IPR010810">
    <property type="entry name" value="Flagellin_hook_IN_motif"/>
</dbReference>
<feature type="domain" description="Flagellin C-terminal" evidence="6">
    <location>
        <begin position="721"/>
        <end position="806"/>
    </location>
</feature>
<comment type="function">
    <text evidence="4">Flagellin is the subunit protein which polymerizes to form the filaments of bacterial flagella.</text>
</comment>
<dbReference type="Pfam" id="PF00700">
    <property type="entry name" value="Flagellin_C"/>
    <property type="match status" value="1"/>
</dbReference>
<evidence type="ECO:0000256" key="1">
    <source>
        <dbReference type="ARBA" id="ARBA00005709"/>
    </source>
</evidence>
<dbReference type="KEGG" id="suls:Sdiek1_2910"/>
<evidence type="ECO:0000313" key="8">
    <source>
        <dbReference type="Proteomes" id="UP000196005"/>
    </source>
</evidence>
<protein>
    <recommendedName>
        <fullName evidence="4">Flagellin</fullName>
    </recommendedName>
</protein>